<protein>
    <recommendedName>
        <fullName evidence="5">Curlin associated repeat-containing protein</fullName>
    </recommendedName>
</protein>
<gene>
    <name evidence="3" type="ORF">SAMN06295905_1956</name>
</gene>
<keyword evidence="4" id="KW-1185">Reference proteome</keyword>
<proteinExistence type="predicted"/>
<evidence type="ECO:0000256" key="1">
    <source>
        <dbReference type="SAM" id="MobiDB-lite"/>
    </source>
</evidence>
<feature type="chain" id="PRO_5012622110" description="Curlin associated repeat-containing protein" evidence="2">
    <location>
        <begin position="20"/>
        <end position="337"/>
    </location>
</feature>
<dbReference type="Proteomes" id="UP000194474">
    <property type="component" value="Unassembled WGS sequence"/>
</dbReference>
<evidence type="ECO:0008006" key="5">
    <source>
        <dbReference type="Google" id="ProtNLM"/>
    </source>
</evidence>
<dbReference type="AlphaFoldDB" id="A0A1Y6FDN3"/>
<evidence type="ECO:0000313" key="4">
    <source>
        <dbReference type="Proteomes" id="UP000194474"/>
    </source>
</evidence>
<accession>A0A1Y6FDN3</accession>
<reference evidence="4" key="1">
    <citation type="submission" date="2017-04" db="EMBL/GenBank/DDBJ databases">
        <authorList>
            <person name="Varghese N."/>
            <person name="Submissions S."/>
        </authorList>
    </citation>
    <scope>NUCLEOTIDE SEQUENCE [LARGE SCALE GENOMIC DNA]</scope>
</reference>
<feature type="signal peptide" evidence="2">
    <location>
        <begin position="1"/>
        <end position="19"/>
    </location>
</feature>
<evidence type="ECO:0000256" key="2">
    <source>
        <dbReference type="SAM" id="SignalP"/>
    </source>
</evidence>
<dbReference type="EMBL" id="FXWK01000001">
    <property type="protein sequence ID" value="SMQ71711.1"/>
    <property type="molecule type" value="Genomic_DNA"/>
</dbReference>
<sequence>MRWHVLILLAGIGATPAIAQDTAINQFASGNQTGTNQLDETSLELFAGQLDYNTSVNLTQLGMNTVNTIVYGGDLDLVVQRFHGTQSLTNSISLAGHAIGGVIFQDATNIAGSVSSNTLTVADQLFAADASQLILNSAEFALLTGSIQQRGSNIANVAKAEYAIGTAAQTIELGAEQRIDNRLALAATASVGAFISQYGSNSGNIMISDTVENASRVFAGDQIVHNKVTLAELTDSRIEQHGVNIANFIQSSKIGNISQTSEGTQTVINEVIGPDGRPVRGDNIIQTSDNIVNLTVLTPPEGGNDNGQLSVDQNANFPQSSSGGGGSQTGNSVSISR</sequence>
<name>A0A1Y6FDN3_9HYPH</name>
<feature type="compositionally biased region" description="Polar residues" evidence="1">
    <location>
        <begin position="306"/>
        <end position="319"/>
    </location>
</feature>
<dbReference type="OrthoDB" id="8344785at2"/>
<feature type="region of interest" description="Disordered" evidence="1">
    <location>
        <begin position="298"/>
        <end position="337"/>
    </location>
</feature>
<organism evidence="3 4">
    <name type="scientific">Devosia lucknowensis</name>
    <dbReference type="NCBI Taxonomy" id="1096929"/>
    <lineage>
        <taxon>Bacteria</taxon>
        <taxon>Pseudomonadati</taxon>
        <taxon>Pseudomonadota</taxon>
        <taxon>Alphaproteobacteria</taxon>
        <taxon>Hyphomicrobiales</taxon>
        <taxon>Devosiaceae</taxon>
        <taxon>Devosia</taxon>
    </lineage>
</organism>
<dbReference type="RefSeq" id="WP_086470229.1">
    <property type="nucleotide sequence ID" value="NZ_FXWK01000001.1"/>
</dbReference>
<evidence type="ECO:0000313" key="3">
    <source>
        <dbReference type="EMBL" id="SMQ71711.1"/>
    </source>
</evidence>
<keyword evidence="2" id="KW-0732">Signal</keyword>